<name>A0A3R9NKS3_9BACT</name>
<reference evidence="3 4" key="1">
    <citation type="submission" date="2018-12" db="EMBL/GenBank/DDBJ databases">
        <authorList>
            <person name="Feng G."/>
            <person name="Zhu H."/>
        </authorList>
    </citation>
    <scope>NUCLEOTIDE SEQUENCE [LARGE SCALE GENOMIC DNA]</scope>
    <source>
        <strain evidence="3 4">KCTC 12533</strain>
    </source>
</reference>
<dbReference type="InterPro" id="IPR028994">
    <property type="entry name" value="Integrin_alpha_N"/>
</dbReference>
<feature type="signal peptide" evidence="2">
    <location>
        <begin position="1"/>
        <end position="26"/>
    </location>
</feature>
<dbReference type="InterPro" id="IPR011043">
    <property type="entry name" value="Gal_Oxase/kelch_b-propeller"/>
</dbReference>
<dbReference type="PANTHER" id="PTHR36220">
    <property type="entry name" value="UNNAMED PRODUCT"/>
    <property type="match status" value="1"/>
</dbReference>
<dbReference type="NCBIfam" id="TIGR04131">
    <property type="entry name" value="Bac_Flav_CTERM"/>
    <property type="match status" value="1"/>
</dbReference>
<evidence type="ECO:0000256" key="1">
    <source>
        <dbReference type="ARBA" id="ARBA00022729"/>
    </source>
</evidence>
<keyword evidence="1 2" id="KW-0732">Signal</keyword>
<dbReference type="EMBL" id="RWIT01000003">
    <property type="protein sequence ID" value="RSK49389.1"/>
    <property type="molecule type" value="Genomic_DNA"/>
</dbReference>
<evidence type="ECO:0000313" key="3">
    <source>
        <dbReference type="EMBL" id="RSK49389.1"/>
    </source>
</evidence>
<dbReference type="Gene3D" id="2.130.10.130">
    <property type="entry name" value="Integrin alpha, N-terminal"/>
    <property type="match status" value="1"/>
</dbReference>
<dbReference type="Proteomes" id="UP000273500">
    <property type="component" value="Unassembled WGS sequence"/>
</dbReference>
<comment type="caution">
    <text evidence="3">The sequence shown here is derived from an EMBL/GenBank/DDBJ whole genome shotgun (WGS) entry which is preliminary data.</text>
</comment>
<dbReference type="InterPro" id="IPR013517">
    <property type="entry name" value="FG-GAP"/>
</dbReference>
<keyword evidence="4" id="KW-1185">Reference proteome</keyword>
<proteinExistence type="predicted"/>
<dbReference type="Pfam" id="PF14312">
    <property type="entry name" value="FG-GAP_2"/>
    <property type="match status" value="1"/>
</dbReference>
<feature type="chain" id="PRO_5018677197" description="Gliding motility-associated C-terminal domain-containing protein" evidence="2">
    <location>
        <begin position="27"/>
        <end position="803"/>
    </location>
</feature>
<accession>A0A3R9NKS3</accession>
<evidence type="ECO:0000256" key="2">
    <source>
        <dbReference type="SAM" id="SignalP"/>
    </source>
</evidence>
<evidence type="ECO:0000313" key="4">
    <source>
        <dbReference type="Proteomes" id="UP000273500"/>
    </source>
</evidence>
<dbReference type="Pfam" id="PF13585">
    <property type="entry name" value="CHU_C"/>
    <property type="match status" value="1"/>
</dbReference>
<dbReference type="AlphaFoldDB" id="A0A3R9NKS3"/>
<dbReference type="OrthoDB" id="1490014at2"/>
<sequence>MYSKVATLLRPLILLAGLLAAISGVAQPSTPCGDLVVLNAPVPRANANMGTATSVSSRFAIASSSFLDQAPGEAHIYEYVGGVWVFRQTLAPPGSRAADSFGGSLYIDDSTALVGAYGYTRPGTPGSASGAVYVFTRTGSVWVQTGLILNPSATLGSFGWTLDMSGRTAVVGYNTGLGNGEVHLFRQPAQAILTWQRIATFQAPTSSVNYDYGYSVAIHDNELVVGAIDRFGRLQPSASFYHQTTPGNWQLVQTEVYPRGQLTATTVAVHGRFAAIGSDSNYGVRIYERTATGWQLRQTLFSPDGSRGRYGQTVSMNGHVLLVSNGTGPASALSGVVYRYELVQNTWTLQRRYEPPQPLAFDGFGASSDVDDHSDNIIIGGVSRLSGGMQRAGQAFVLGQPAVLPAGPFCLSDPPVLLQATAAGGSWAGPSISNPATGLFSPALAGVGTHQVTYSLLAGSCQFRDTVRITVGAEVRILRPAFPALTCLRDTIVQLLANLPGGTWQGAGILPGTTGRFSSALAGPGRHIITYVSPGSAVCRSQDTLSVVVAAPVVRILSRPPVLCRLDTTLVLQASVAGGIWSGPAGSVSATGRFTVATAGPGQHLIRYRLGTGRCAVSDSVTITVRPLAAPLLQPAGPLLVRCGATSTELRLAAALAPGSTVQWQLAPAPTGPWQAVGPPASLTWLATQAGWYRAQTSNGSCQSVSAPVQVSIEPLPTSYIPNVFTPNADQVNDVFELQLPYARTFHLQIFDRWGRLLFTSRQYGTFWDGQGVAGGVYYYLVKYTTDCDAVEQTAKGHITLIR</sequence>
<evidence type="ECO:0008006" key="5">
    <source>
        <dbReference type="Google" id="ProtNLM"/>
    </source>
</evidence>
<dbReference type="InterPro" id="IPR026341">
    <property type="entry name" value="T9SS_type_B"/>
</dbReference>
<dbReference type="PANTHER" id="PTHR36220:SF1">
    <property type="entry name" value="GAMMA TUBULIN COMPLEX COMPONENT C-TERMINAL DOMAIN-CONTAINING PROTEIN"/>
    <property type="match status" value="1"/>
</dbReference>
<protein>
    <recommendedName>
        <fullName evidence="5">Gliding motility-associated C-terminal domain-containing protein</fullName>
    </recommendedName>
</protein>
<organism evidence="3 4">
    <name type="scientific">Hymenobacter rigui</name>
    <dbReference type="NCBI Taxonomy" id="334424"/>
    <lineage>
        <taxon>Bacteria</taxon>
        <taxon>Pseudomonadati</taxon>
        <taxon>Bacteroidota</taxon>
        <taxon>Cytophagia</taxon>
        <taxon>Cytophagales</taxon>
        <taxon>Hymenobacteraceae</taxon>
        <taxon>Hymenobacter</taxon>
    </lineage>
</organism>
<dbReference type="SUPFAM" id="SSF50965">
    <property type="entry name" value="Galactose oxidase, central domain"/>
    <property type="match status" value="2"/>
</dbReference>
<gene>
    <name evidence="3" type="ORF">EI291_07815</name>
</gene>